<accession>A0A1T4TQG5</accession>
<dbReference type="AlphaFoldDB" id="A0A1T4TQG5"/>
<proteinExistence type="predicted"/>
<gene>
    <name evidence="2" type="ORF">SAMN04488128_1062</name>
</gene>
<sequence>MKKVLFLLLAAGTQLTAAAQIIKMPKLEFDTILSKTKDSLIKGINNSIGKNGKPIHRLVSEYTFRRQLQNDFSTLLTGDKSKTTVGQYAAVDFNESEQIVAVTPYALIHQKDPLKGPFKSIFQVDASASTSGNKIFDFKNRFKATLGVSATLLHFAGYRFEPQGSTAPVRKPDSTIYAQLYTNLADDFKQKFRTLATTVDSIDFKDIAESETTVKKAYIEKVADYETTLTKKVWTSKLLVWSKWSVNFLSFDNLNVIADSDTASYKSPIEKNIYNPSLQGSGSGYWIFSNGWEFYGSLWAKIGIKHTLSEIFTTSEWKKIKPLRDSAIIIDDSKDVYQIKNADIKTKLRPDFGGQFIVFHKISKKSKLGLDLSYTMASFLSSTEDNTPWSNAFAVGLIIGLQDKEGNTTVNIEPYYQRKHYLNFDKESRDLGGVKFSIPFTSLMN</sequence>
<dbReference type="OrthoDB" id="1222007at2"/>
<protein>
    <submittedName>
        <fullName evidence="2">Uncharacterized protein</fullName>
    </submittedName>
</protein>
<dbReference type="Proteomes" id="UP000190367">
    <property type="component" value="Unassembled WGS sequence"/>
</dbReference>
<keyword evidence="1" id="KW-0732">Signal</keyword>
<feature type="chain" id="PRO_5013137653" evidence="1">
    <location>
        <begin position="20"/>
        <end position="445"/>
    </location>
</feature>
<keyword evidence="3" id="KW-1185">Reference proteome</keyword>
<evidence type="ECO:0000313" key="3">
    <source>
        <dbReference type="Proteomes" id="UP000190367"/>
    </source>
</evidence>
<organism evidence="2 3">
    <name type="scientific">Chitinophaga eiseniae</name>
    <dbReference type="NCBI Taxonomy" id="634771"/>
    <lineage>
        <taxon>Bacteria</taxon>
        <taxon>Pseudomonadati</taxon>
        <taxon>Bacteroidota</taxon>
        <taxon>Chitinophagia</taxon>
        <taxon>Chitinophagales</taxon>
        <taxon>Chitinophagaceae</taxon>
        <taxon>Chitinophaga</taxon>
    </lineage>
</organism>
<evidence type="ECO:0000256" key="1">
    <source>
        <dbReference type="SAM" id="SignalP"/>
    </source>
</evidence>
<feature type="signal peptide" evidence="1">
    <location>
        <begin position="1"/>
        <end position="19"/>
    </location>
</feature>
<evidence type="ECO:0000313" key="2">
    <source>
        <dbReference type="EMBL" id="SKA42700.1"/>
    </source>
</evidence>
<reference evidence="3" key="1">
    <citation type="submission" date="2017-02" db="EMBL/GenBank/DDBJ databases">
        <authorList>
            <person name="Varghese N."/>
            <person name="Submissions S."/>
        </authorList>
    </citation>
    <scope>NUCLEOTIDE SEQUENCE [LARGE SCALE GENOMIC DNA]</scope>
    <source>
        <strain evidence="3">DSM 22224</strain>
    </source>
</reference>
<dbReference type="EMBL" id="FUWZ01000006">
    <property type="protein sequence ID" value="SKA42700.1"/>
    <property type="molecule type" value="Genomic_DNA"/>
</dbReference>
<dbReference type="RefSeq" id="WP_078672377.1">
    <property type="nucleotide sequence ID" value="NZ_FUWZ01000006.1"/>
</dbReference>
<name>A0A1T4TQG5_9BACT</name>